<proteinExistence type="predicted"/>
<dbReference type="AlphaFoldDB" id="A0A3M7PCN7"/>
<dbReference type="Proteomes" id="UP000276133">
    <property type="component" value="Unassembled WGS sequence"/>
</dbReference>
<name>A0A3M7PCN7_BRAPC</name>
<gene>
    <name evidence="1" type="ORF">BpHYR1_008776</name>
</gene>
<accession>A0A3M7PCN7</accession>
<comment type="caution">
    <text evidence="1">The sequence shown here is derived from an EMBL/GenBank/DDBJ whole genome shotgun (WGS) entry which is preliminary data.</text>
</comment>
<dbReference type="EMBL" id="REGN01012117">
    <property type="protein sequence ID" value="RMZ96530.1"/>
    <property type="molecule type" value="Genomic_DNA"/>
</dbReference>
<reference evidence="1 2" key="1">
    <citation type="journal article" date="2018" name="Sci. Rep.">
        <title>Genomic signatures of local adaptation to the degree of environmental predictability in rotifers.</title>
        <authorList>
            <person name="Franch-Gras L."/>
            <person name="Hahn C."/>
            <person name="Garcia-Roger E.M."/>
            <person name="Carmona M.J."/>
            <person name="Serra M."/>
            <person name="Gomez A."/>
        </authorList>
    </citation>
    <scope>NUCLEOTIDE SEQUENCE [LARGE SCALE GENOMIC DNA]</scope>
    <source>
        <strain evidence="1">HYR1</strain>
    </source>
</reference>
<organism evidence="1 2">
    <name type="scientific">Brachionus plicatilis</name>
    <name type="common">Marine rotifer</name>
    <name type="synonym">Brachionus muelleri</name>
    <dbReference type="NCBI Taxonomy" id="10195"/>
    <lineage>
        <taxon>Eukaryota</taxon>
        <taxon>Metazoa</taxon>
        <taxon>Spiralia</taxon>
        <taxon>Gnathifera</taxon>
        <taxon>Rotifera</taxon>
        <taxon>Eurotatoria</taxon>
        <taxon>Monogononta</taxon>
        <taxon>Pseudotrocha</taxon>
        <taxon>Ploima</taxon>
        <taxon>Brachionidae</taxon>
        <taxon>Brachionus</taxon>
    </lineage>
</organism>
<keyword evidence="2" id="KW-1185">Reference proteome</keyword>
<evidence type="ECO:0000313" key="1">
    <source>
        <dbReference type="EMBL" id="RMZ96530.1"/>
    </source>
</evidence>
<evidence type="ECO:0000313" key="2">
    <source>
        <dbReference type="Proteomes" id="UP000276133"/>
    </source>
</evidence>
<sequence>MSSGSCFITRSMSVHASFTEIRVFTLNKVKKLIPMHKPKNPPISATNCSIVLAGVSSIVVVAISS</sequence>
<protein>
    <submittedName>
        <fullName evidence="1">Uncharacterized protein</fullName>
    </submittedName>
</protein>